<reference evidence="2" key="1">
    <citation type="submission" date="2020-02" db="EMBL/GenBank/DDBJ databases">
        <authorList>
            <person name="Meier V. D."/>
        </authorList>
    </citation>
    <scope>NUCLEOTIDE SEQUENCE</scope>
    <source>
        <strain evidence="2">AVDCRST_MAG80</strain>
    </source>
</reference>
<feature type="compositionally biased region" description="Basic and acidic residues" evidence="1">
    <location>
        <begin position="13"/>
        <end position="57"/>
    </location>
</feature>
<accession>A0A6J4QE28</accession>
<organism evidence="2">
    <name type="scientific">uncultured Rubrobacteraceae bacterium</name>
    <dbReference type="NCBI Taxonomy" id="349277"/>
    <lineage>
        <taxon>Bacteria</taxon>
        <taxon>Bacillati</taxon>
        <taxon>Actinomycetota</taxon>
        <taxon>Rubrobacteria</taxon>
        <taxon>Rubrobacterales</taxon>
        <taxon>Rubrobacteraceae</taxon>
        <taxon>environmental samples</taxon>
    </lineage>
</organism>
<evidence type="ECO:0000256" key="1">
    <source>
        <dbReference type="SAM" id="MobiDB-lite"/>
    </source>
</evidence>
<name>A0A6J4QE28_9ACTN</name>
<dbReference type="GO" id="GO:0006508">
    <property type="term" value="P:proteolysis"/>
    <property type="evidence" value="ECO:0007669"/>
    <property type="project" value="UniProtKB-KW"/>
</dbReference>
<protein>
    <submittedName>
        <fullName evidence="2">ATP-dependent Clp protease proteolytic subunit</fullName>
        <ecNumber evidence="2">3.4.21.92</ecNumber>
    </submittedName>
</protein>
<dbReference type="GO" id="GO:0004252">
    <property type="term" value="F:serine-type endopeptidase activity"/>
    <property type="evidence" value="ECO:0007669"/>
    <property type="project" value="UniProtKB-EC"/>
</dbReference>
<evidence type="ECO:0000313" key="2">
    <source>
        <dbReference type="EMBL" id="CAA9441478.1"/>
    </source>
</evidence>
<gene>
    <name evidence="2" type="ORF">AVDCRST_MAG80-1373</name>
</gene>
<feature type="non-terminal residue" evidence="2">
    <location>
        <position position="77"/>
    </location>
</feature>
<feature type="non-terminal residue" evidence="2">
    <location>
        <position position="1"/>
    </location>
</feature>
<keyword evidence="2" id="KW-0378">Hydrolase</keyword>
<dbReference type="EC" id="3.4.21.92" evidence="2"/>
<feature type="region of interest" description="Disordered" evidence="1">
    <location>
        <begin position="1"/>
        <end position="77"/>
    </location>
</feature>
<dbReference type="AlphaFoldDB" id="A0A6J4QE28"/>
<keyword evidence="2" id="KW-0645">Protease</keyword>
<proteinExistence type="predicted"/>
<sequence length="77" mass="8806">AGHPGWPRGAGLRRRDPRQGDSLHQAQDQRDHGRGDRPAVREDRARHRPRLHLEPRRGGGVRCHRSGGYPPRRREGV</sequence>
<dbReference type="EMBL" id="CADCVC010000117">
    <property type="protein sequence ID" value="CAA9441478.1"/>
    <property type="molecule type" value="Genomic_DNA"/>
</dbReference>